<dbReference type="PROSITE" id="PS50850">
    <property type="entry name" value="MFS"/>
    <property type="match status" value="1"/>
</dbReference>
<proteinExistence type="predicted"/>
<feature type="transmembrane region" description="Helical" evidence="6">
    <location>
        <begin position="379"/>
        <end position="403"/>
    </location>
</feature>
<evidence type="ECO:0000256" key="1">
    <source>
        <dbReference type="ARBA" id="ARBA00004651"/>
    </source>
</evidence>
<keyword evidence="5 6" id="KW-0472">Membrane</keyword>
<dbReference type="PANTHER" id="PTHR43124:SF3">
    <property type="entry name" value="CHLORAMPHENICOL EFFLUX PUMP RV0191"/>
    <property type="match status" value="1"/>
</dbReference>
<keyword evidence="2" id="KW-1003">Cell membrane</keyword>
<accession>A0A2N7VLW6</accession>
<feature type="transmembrane region" description="Helical" evidence="6">
    <location>
        <begin position="409"/>
        <end position="428"/>
    </location>
</feature>
<feature type="transmembrane region" description="Helical" evidence="6">
    <location>
        <begin position="149"/>
        <end position="170"/>
    </location>
</feature>
<feature type="domain" description="Major facilitator superfamily (MFS) profile" evidence="7">
    <location>
        <begin position="58"/>
        <end position="438"/>
    </location>
</feature>
<dbReference type="OrthoDB" id="9788453at2"/>
<dbReference type="InterPro" id="IPR020846">
    <property type="entry name" value="MFS_dom"/>
</dbReference>
<evidence type="ECO:0000259" key="7">
    <source>
        <dbReference type="PROSITE" id="PS50850"/>
    </source>
</evidence>
<evidence type="ECO:0000256" key="3">
    <source>
        <dbReference type="ARBA" id="ARBA00022692"/>
    </source>
</evidence>
<feature type="transmembrane region" description="Helical" evidence="6">
    <location>
        <begin position="288"/>
        <end position="310"/>
    </location>
</feature>
<feature type="transmembrane region" description="Helical" evidence="6">
    <location>
        <begin position="346"/>
        <end position="370"/>
    </location>
</feature>
<feature type="transmembrane region" description="Helical" evidence="6">
    <location>
        <begin position="92"/>
        <end position="112"/>
    </location>
</feature>
<evidence type="ECO:0000256" key="5">
    <source>
        <dbReference type="ARBA" id="ARBA00023136"/>
    </source>
</evidence>
<dbReference type="InterPro" id="IPR050189">
    <property type="entry name" value="MFS_Efflux_Transporters"/>
</dbReference>
<evidence type="ECO:0000313" key="8">
    <source>
        <dbReference type="EMBL" id="PMS18117.1"/>
    </source>
</evidence>
<feature type="transmembrane region" description="Helical" evidence="6">
    <location>
        <begin position="210"/>
        <end position="232"/>
    </location>
</feature>
<gene>
    <name evidence="8" type="ORF">C0Z18_17940</name>
</gene>
<dbReference type="Pfam" id="PF07690">
    <property type="entry name" value="MFS_1"/>
    <property type="match status" value="1"/>
</dbReference>
<keyword evidence="4 6" id="KW-1133">Transmembrane helix</keyword>
<evidence type="ECO:0000256" key="2">
    <source>
        <dbReference type="ARBA" id="ARBA00022475"/>
    </source>
</evidence>
<evidence type="ECO:0000256" key="6">
    <source>
        <dbReference type="SAM" id="Phobius"/>
    </source>
</evidence>
<organism evidence="8 9">
    <name type="scientific">Trinickia dabaoshanensis</name>
    <dbReference type="NCBI Taxonomy" id="564714"/>
    <lineage>
        <taxon>Bacteria</taxon>
        <taxon>Pseudomonadati</taxon>
        <taxon>Pseudomonadota</taxon>
        <taxon>Betaproteobacteria</taxon>
        <taxon>Burkholderiales</taxon>
        <taxon>Burkholderiaceae</taxon>
        <taxon>Trinickia</taxon>
    </lineage>
</organism>
<dbReference type="PRINTS" id="PR01035">
    <property type="entry name" value="TCRTETA"/>
</dbReference>
<feature type="transmembrane region" description="Helical" evidence="6">
    <location>
        <begin position="124"/>
        <end position="143"/>
    </location>
</feature>
<keyword evidence="3 6" id="KW-0812">Transmembrane</keyword>
<dbReference type="InterPro" id="IPR036259">
    <property type="entry name" value="MFS_trans_sf"/>
</dbReference>
<name>A0A2N7VLW6_9BURK</name>
<evidence type="ECO:0000313" key="9">
    <source>
        <dbReference type="Proteomes" id="UP000235616"/>
    </source>
</evidence>
<feature type="transmembrane region" description="Helical" evidence="6">
    <location>
        <begin position="182"/>
        <end position="204"/>
    </location>
</feature>
<sequence>MSGSGIASTFYRPSSPVPIHRQRRIFPPESRLRRLRILIGKAVSSSEAIASADNDRALLVVLSTSVFFVGASEFMLSAMLGPLSVAFGKDSVSIAWLISSYAFAYAIAAPFLGYLSDRVNRSRMLLIALLSFAIDGVGIAFAPTLGIAIALRIFGGLASAVIIPTAFALISEVIPRERHASAMGAVMLGMTFGIALGPALAGMLTEWVGWQAPFLLTSTGCIIAFLVGVMTMPKRPTVVATRQTRGFKWLRNSNVTRPLLAKGLWNGTGVSAFLLSGEVLRQRYQLDVAHVGMSATAFGIGLGIGNLSAGKLRHVTGSEERSLIAVTSLLIASVTAFNLLPLPMFGALLCLAAWGMALGAGAPSATTVLAERSGRDKGVVLATAETLNNVVILSVVPIASVALASGTTAMATAVFLVGLGIGAALTLYDALVRLPGSE</sequence>
<dbReference type="SUPFAM" id="SSF103473">
    <property type="entry name" value="MFS general substrate transporter"/>
    <property type="match status" value="1"/>
</dbReference>
<feature type="transmembrane region" description="Helical" evidence="6">
    <location>
        <begin position="322"/>
        <end position="340"/>
    </location>
</feature>
<dbReference type="EMBL" id="PNYA01000016">
    <property type="protein sequence ID" value="PMS18117.1"/>
    <property type="molecule type" value="Genomic_DNA"/>
</dbReference>
<reference evidence="8 9" key="1">
    <citation type="submission" date="2018-01" db="EMBL/GenBank/DDBJ databases">
        <title>Whole genome analyses suggest that Burkholderia sensu lato contains two further novel genera in the rhizoxinica-symbiotica group Mycetohabitans gen. nov., and Trinickia gen. nov.: implications for the evolution of diazotrophy and nodulation in the Burkholderiaceae.</title>
        <authorList>
            <person name="Estrada-de los Santos P."/>
            <person name="Palmer M."/>
            <person name="Chavez-Ramirez B."/>
            <person name="Beukes C."/>
            <person name="Steenkamp E.T."/>
            <person name="Hirsch A.M."/>
            <person name="Manyaka P."/>
            <person name="Maluk M."/>
            <person name="Lafos M."/>
            <person name="Crook M."/>
            <person name="Gross E."/>
            <person name="Simon M.F."/>
            <person name="Bueno dos Reis Junior F."/>
            <person name="Poole P.S."/>
            <person name="Venter S.N."/>
            <person name="James E.K."/>
        </authorList>
    </citation>
    <scope>NUCLEOTIDE SEQUENCE [LARGE SCALE GENOMIC DNA]</scope>
    <source>
        <strain evidence="8 9">GIMN1.004</strain>
    </source>
</reference>
<dbReference type="InterPro" id="IPR001958">
    <property type="entry name" value="Tet-R_TetA/multi-R_MdtG-like"/>
</dbReference>
<dbReference type="Proteomes" id="UP000235616">
    <property type="component" value="Unassembled WGS sequence"/>
</dbReference>
<keyword evidence="9" id="KW-1185">Reference proteome</keyword>
<comment type="caution">
    <text evidence="8">The sequence shown here is derived from an EMBL/GenBank/DDBJ whole genome shotgun (WGS) entry which is preliminary data.</text>
</comment>
<dbReference type="GO" id="GO:0022857">
    <property type="term" value="F:transmembrane transporter activity"/>
    <property type="evidence" value="ECO:0007669"/>
    <property type="project" value="InterPro"/>
</dbReference>
<dbReference type="CDD" id="cd17324">
    <property type="entry name" value="MFS_NepI_like"/>
    <property type="match status" value="1"/>
</dbReference>
<dbReference type="GO" id="GO:0005886">
    <property type="term" value="C:plasma membrane"/>
    <property type="evidence" value="ECO:0007669"/>
    <property type="project" value="UniProtKB-SubCell"/>
</dbReference>
<comment type="subcellular location">
    <subcellularLocation>
        <location evidence="1">Cell membrane</location>
        <topology evidence="1">Multi-pass membrane protein</topology>
    </subcellularLocation>
</comment>
<dbReference type="AlphaFoldDB" id="A0A2N7VLW6"/>
<dbReference type="Gene3D" id="1.20.1250.20">
    <property type="entry name" value="MFS general substrate transporter like domains"/>
    <property type="match status" value="1"/>
</dbReference>
<feature type="transmembrane region" description="Helical" evidence="6">
    <location>
        <begin position="57"/>
        <end position="80"/>
    </location>
</feature>
<dbReference type="InterPro" id="IPR011701">
    <property type="entry name" value="MFS"/>
</dbReference>
<protein>
    <submittedName>
        <fullName evidence="8">Arabinose ABC transporter permease</fullName>
    </submittedName>
</protein>
<dbReference type="PANTHER" id="PTHR43124">
    <property type="entry name" value="PURINE EFFLUX PUMP PBUE"/>
    <property type="match status" value="1"/>
</dbReference>
<evidence type="ECO:0000256" key="4">
    <source>
        <dbReference type="ARBA" id="ARBA00022989"/>
    </source>
</evidence>